<dbReference type="Proteomes" id="UP000256763">
    <property type="component" value="Unassembled WGS sequence"/>
</dbReference>
<dbReference type="EMBL" id="NFZW01000034">
    <property type="protein sequence ID" value="RFA32109.1"/>
    <property type="molecule type" value="Genomic_DNA"/>
</dbReference>
<accession>A0A3E0WI32</accession>
<protein>
    <submittedName>
        <fullName evidence="2">Uncharacterized protein</fullName>
    </submittedName>
</protein>
<name>A0A3E0WI32_9GAMM</name>
<sequence>MPSRNGVNKNGISQEARLGLVFWIMCLYFLFQYARPHDMIPALAAYRIPLILTLLMPILWFAKGDKRALKDPLIILYGFLFSSPA</sequence>
<dbReference type="AlphaFoldDB" id="A0A3E0WI32"/>
<keyword evidence="1" id="KW-1133">Transmembrane helix</keyword>
<evidence type="ECO:0000313" key="2">
    <source>
        <dbReference type="EMBL" id="RFA32109.1"/>
    </source>
</evidence>
<comment type="caution">
    <text evidence="2">The sequence shown here is derived from an EMBL/GenBank/DDBJ whole genome shotgun (WGS) entry which is preliminary data.</text>
</comment>
<proteinExistence type="predicted"/>
<reference evidence="3" key="1">
    <citation type="submission" date="2017-05" db="EMBL/GenBank/DDBJ databases">
        <authorList>
            <person name="Sharma S."/>
            <person name="Sidhu C."/>
            <person name="Pinnaka A.K."/>
        </authorList>
    </citation>
    <scope>NUCLEOTIDE SEQUENCE [LARGE SCALE GENOMIC DNA]</scope>
    <source>
        <strain evidence="3">AK93</strain>
    </source>
</reference>
<evidence type="ECO:0000256" key="1">
    <source>
        <dbReference type="SAM" id="Phobius"/>
    </source>
</evidence>
<feature type="transmembrane region" description="Helical" evidence="1">
    <location>
        <begin position="16"/>
        <end position="34"/>
    </location>
</feature>
<feature type="transmembrane region" description="Helical" evidence="1">
    <location>
        <begin position="40"/>
        <end position="62"/>
    </location>
</feature>
<keyword evidence="3" id="KW-1185">Reference proteome</keyword>
<dbReference type="RefSeq" id="WP_116303918.1">
    <property type="nucleotide sequence ID" value="NZ_NFZV01000033.1"/>
</dbReference>
<organism evidence="2 3">
    <name type="scientific">Alkalilimnicola ehrlichii</name>
    <dbReference type="NCBI Taxonomy" id="351052"/>
    <lineage>
        <taxon>Bacteria</taxon>
        <taxon>Pseudomonadati</taxon>
        <taxon>Pseudomonadota</taxon>
        <taxon>Gammaproteobacteria</taxon>
        <taxon>Chromatiales</taxon>
        <taxon>Ectothiorhodospiraceae</taxon>
        <taxon>Alkalilimnicola</taxon>
    </lineage>
</organism>
<keyword evidence="1" id="KW-0472">Membrane</keyword>
<evidence type="ECO:0000313" key="3">
    <source>
        <dbReference type="Proteomes" id="UP000256763"/>
    </source>
</evidence>
<gene>
    <name evidence="2" type="ORF">CAL65_20455</name>
</gene>
<keyword evidence="1" id="KW-0812">Transmembrane</keyword>